<reference evidence="1" key="1">
    <citation type="submission" date="2018-06" db="EMBL/GenBank/DDBJ databases">
        <authorList>
            <person name="Zhirakovskaya E."/>
        </authorList>
    </citation>
    <scope>NUCLEOTIDE SEQUENCE</scope>
</reference>
<gene>
    <name evidence="1" type="ORF">MNBD_ACTINO02-1808</name>
</gene>
<dbReference type="EMBL" id="UOEK01000496">
    <property type="protein sequence ID" value="VAW08817.1"/>
    <property type="molecule type" value="Genomic_DNA"/>
</dbReference>
<sequence>MPVLMGARIADRGRPRDRSILGTAARVGSGVCVSRVRHHLKHKDLHRL</sequence>
<organism evidence="1">
    <name type="scientific">hydrothermal vent metagenome</name>
    <dbReference type="NCBI Taxonomy" id="652676"/>
    <lineage>
        <taxon>unclassified sequences</taxon>
        <taxon>metagenomes</taxon>
        <taxon>ecological metagenomes</taxon>
    </lineage>
</organism>
<dbReference type="AlphaFoldDB" id="A0A3B0T653"/>
<evidence type="ECO:0000313" key="1">
    <source>
        <dbReference type="EMBL" id="VAW08817.1"/>
    </source>
</evidence>
<accession>A0A3B0T653</accession>
<protein>
    <submittedName>
        <fullName evidence="1">Uncharacterized protein</fullName>
    </submittedName>
</protein>
<name>A0A3B0T653_9ZZZZ</name>
<proteinExistence type="predicted"/>